<organism evidence="1 2">
    <name type="scientific">Candidatus Woesebacteria bacterium GW2011_GWA1_39_12</name>
    <dbReference type="NCBI Taxonomy" id="1618549"/>
    <lineage>
        <taxon>Bacteria</taxon>
        <taxon>Candidatus Woeseibacteriota</taxon>
    </lineage>
</organism>
<accession>A0A0G0MA39</accession>
<dbReference type="Proteomes" id="UP000034325">
    <property type="component" value="Unassembled WGS sequence"/>
</dbReference>
<sequence>MPVEIKPIPDSISLSIPAEGVKARLRPTPSGIIPEGYDAQVTIEGIIYNIRDFRHRPGHTPGARIVGDGISFDLNSQTHINAINKIIFRWFPSQASRG</sequence>
<comment type="caution">
    <text evidence="1">The sequence shown here is derived from an EMBL/GenBank/DDBJ whole genome shotgun (WGS) entry which is preliminary data.</text>
</comment>
<evidence type="ECO:0000313" key="2">
    <source>
        <dbReference type="Proteomes" id="UP000034325"/>
    </source>
</evidence>
<dbReference type="EMBL" id="LBWA01000016">
    <property type="protein sequence ID" value="KKQ97200.1"/>
    <property type="molecule type" value="Genomic_DNA"/>
</dbReference>
<proteinExistence type="predicted"/>
<name>A0A0G0MA39_9BACT</name>
<evidence type="ECO:0000313" key="1">
    <source>
        <dbReference type="EMBL" id="KKQ97200.1"/>
    </source>
</evidence>
<dbReference type="AlphaFoldDB" id="A0A0G0MA39"/>
<reference evidence="1 2" key="1">
    <citation type="journal article" date="2015" name="Nature">
        <title>rRNA introns, odd ribosomes, and small enigmatic genomes across a large radiation of phyla.</title>
        <authorList>
            <person name="Brown C.T."/>
            <person name="Hug L.A."/>
            <person name="Thomas B.C."/>
            <person name="Sharon I."/>
            <person name="Castelle C.J."/>
            <person name="Singh A."/>
            <person name="Wilkins M.J."/>
            <person name="Williams K.H."/>
            <person name="Banfield J.F."/>
        </authorList>
    </citation>
    <scope>NUCLEOTIDE SEQUENCE [LARGE SCALE GENOMIC DNA]</scope>
</reference>
<gene>
    <name evidence="1" type="ORF">UT23_C0016G0017</name>
</gene>
<protein>
    <submittedName>
        <fullName evidence="1">Uncharacterized protein</fullName>
    </submittedName>
</protein>